<feature type="transmembrane region" description="Helical" evidence="6">
    <location>
        <begin position="143"/>
        <end position="165"/>
    </location>
</feature>
<keyword evidence="5 6" id="KW-0472">Membrane</keyword>
<dbReference type="GO" id="GO:0005886">
    <property type="term" value="C:plasma membrane"/>
    <property type="evidence" value="ECO:0007669"/>
    <property type="project" value="UniProtKB-SubCell"/>
</dbReference>
<evidence type="ECO:0000256" key="5">
    <source>
        <dbReference type="ARBA" id="ARBA00023136"/>
    </source>
</evidence>
<feature type="transmembrane region" description="Helical" evidence="6">
    <location>
        <begin position="192"/>
        <end position="214"/>
    </location>
</feature>
<keyword evidence="2" id="KW-1003">Cell membrane</keyword>
<dbReference type="RefSeq" id="WP_085091359.1">
    <property type="nucleotide sequence ID" value="NZ_FXAK01000009.1"/>
</dbReference>
<comment type="subcellular location">
    <subcellularLocation>
        <location evidence="1">Cell membrane</location>
        <topology evidence="1">Multi-pass membrane protein</topology>
    </subcellularLocation>
</comment>
<reference evidence="7 8" key="1">
    <citation type="submission" date="2017-04" db="EMBL/GenBank/DDBJ databases">
        <authorList>
            <person name="Afonso C.L."/>
            <person name="Miller P.J."/>
            <person name="Scott M.A."/>
            <person name="Spackman E."/>
            <person name="Goraichik I."/>
            <person name="Dimitrov K.M."/>
            <person name="Suarez D.L."/>
            <person name="Swayne D.E."/>
        </authorList>
    </citation>
    <scope>NUCLEOTIDE SEQUENCE [LARGE SCALE GENOMIC DNA]</scope>
    <source>
        <strain evidence="7 8">A2P</strain>
    </source>
</reference>
<dbReference type="Pfam" id="PF09678">
    <property type="entry name" value="Caa3_CtaG"/>
    <property type="match status" value="1"/>
</dbReference>
<name>A0A1X7HN11_9PROT</name>
<dbReference type="EMBL" id="FXAK01000009">
    <property type="protein sequence ID" value="SMF88842.1"/>
    <property type="molecule type" value="Genomic_DNA"/>
</dbReference>
<keyword evidence="4 6" id="KW-1133">Transmembrane helix</keyword>
<sequence>MTSAMCSTEAKPPLGWRLCGLLAALLVIGVSGWGIHNPLSSMSLYTISLMGLNQAAPALLCASLPAAWWHRLERSPTACGWLLDPWIAGAAFMLASTAIGYPAILDPSIANALFAAPLGLLEFVIGTMLWAQILAARSTGPRPFGICVLAIVAGIPMTIVSVLWMTSPSVLYTPYLDVVCLWNLSPIEDQRLSGFIMLVSGIPLQLAGICKLLFP</sequence>
<evidence type="ECO:0000313" key="8">
    <source>
        <dbReference type="Proteomes" id="UP000192936"/>
    </source>
</evidence>
<gene>
    <name evidence="7" type="ORF">SAMN02982917_6522</name>
</gene>
<dbReference type="AlphaFoldDB" id="A0A1X7HN11"/>
<feature type="transmembrane region" description="Helical" evidence="6">
    <location>
        <begin position="81"/>
        <end position="103"/>
    </location>
</feature>
<evidence type="ECO:0000313" key="7">
    <source>
        <dbReference type="EMBL" id="SMF88842.1"/>
    </source>
</evidence>
<feature type="transmembrane region" description="Helical" evidence="6">
    <location>
        <begin position="109"/>
        <end position="131"/>
    </location>
</feature>
<dbReference type="STRING" id="286727.SAMN02982917_6522"/>
<protein>
    <submittedName>
        <fullName evidence="7">Cytochrome c oxidase caa3 assembly factor (Caa3_CtaG)</fullName>
    </submittedName>
</protein>
<proteinExistence type="predicted"/>
<feature type="transmembrane region" description="Helical" evidence="6">
    <location>
        <begin position="42"/>
        <end position="69"/>
    </location>
</feature>
<keyword evidence="3 6" id="KW-0812">Transmembrane</keyword>
<evidence type="ECO:0000256" key="4">
    <source>
        <dbReference type="ARBA" id="ARBA00022989"/>
    </source>
</evidence>
<evidence type="ECO:0000256" key="2">
    <source>
        <dbReference type="ARBA" id="ARBA00022475"/>
    </source>
</evidence>
<organism evidence="7 8">
    <name type="scientific">Azospirillum oryzae</name>
    <dbReference type="NCBI Taxonomy" id="286727"/>
    <lineage>
        <taxon>Bacteria</taxon>
        <taxon>Pseudomonadati</taxon>
        <taxon>Pseudomonadota</taxon>
        <taxon>Alphaproteobacteria</taxon>
        <taxon>Rhodospirillales</taxon>
        <taxon>Azospirillaceae</taxon>
        <taxon>Azospirillum</taxon>
    </lineage>
</organism>
<evidence type="ECO:0000256" key="6">
    <source>
        <dbReference type="SAM" id="Phobius"/>
    </source>
</evidence>
<dbReference type="Proteomes" id="UP000192936">
    <property type="component" value="Unassembled WGS sequence"/>
</dbReference>
<evidence type="ECO:0000256" key="1">
    <source>
        <dbReference type="ARBA" id="ARBA00004651"/>
    </source>
</evidence>
<dbReference type="InterPro" id="IPR019108">
    <property type="entry name" value="Caa3_assmbl_CtaG-rel"/>
</dbReference>
<dbReference type="OrthoDB" id="74129at2"/>
<accession>A0A1X7HN11</accession>
<evidence type="ECO:0000256" key="3">
    <source>
        <dbReference type="ARBA" id="ARBA00022692"/>
    </source>
</evidence>